<dbReference type="GO" id="GO:0022857">
    <property type="term" value="F:transmembrane transporter activity"/>
    <property type="evidence" value="ECO:0007669"/>
    <property type="project" value="InterPro"/>
</dbReference>
<dbReference type="GO" id="GO:0006865">
    <property type="term" value="P:amino acid transport"/>
    <property type="evidence" value="ECO:0007669"/>
    <property type="project" value="UniProtKB-KW"/>
</dbReference>
<comment type="subcellular location">
    <subcellularLocation>
        <location evidence="1">Cell membrane</location>
        <topology evidence="1">Multi-pass membrane protein</topology>
    </subcellularLocation>
</comment>
<keyword evidence="5" id="KW-0029">Amino-acid transport</keyword>
<keyword evidence="11" id="KW-1185">Reference proteome</keyword>
<keyword evidence="4 9" id="KW-0812">Transmembrane</keyword>
<dbReference type="CDD" id="cd06582">
    <property type="entry name" value="TM_PBP1_LivH_like"/>
    <property type="match status" value="1"/>
</dbReference>
<name>A0A418WX48_9BURK</name>
<evidence type="ECO:0000313" key="11">
    <source>
        <dbReference type="Proteomes" id="UP000285190"/>
    </source>
</evidence>
<dbReference type="EMBL" id="QYUN01000002">
    <property type="protein sequence ID" value="RJG04782.1"/>
    <property type="molecule type" value="Genomic_DNA"/>
</dbReference>
<organism evidence="10 11">
    <name type="scientific">Noviherbaspirillum cavernae</name>
    <dbReference type="NCBI Taxonomy" id="2320862"/>
    <lineage>
        <taxon>Bacteria</taxon>
        <taxon>Pseudomonadati</taxon>
        <taxon>Pseudomonadota</taxon>
        <taxon>Betaproteobacteria</taxon>
        <taxon>Burkholderiales</taxon>
        <taxon>Oxalobacteraceae</taxon>
        <taxon>Noviherbaspirillum</taxon>
    </lineage>
</organism>
<feature type="transmembrane region" description="Helical" evidence="9">
    <location>
        <begin position="57"/>
        <end position="77"/>
    </location>
</feature>
<comment type="caution">
    <text evidence="10">The sequence shown here is derived from an EMBL/GenBank/DDBJ whole genome shotgun (WGS) entry which is preliminary data.</text>
</comment>
<evidence type="ECO:0000256" key="3">
    <source>
        <dbReference type="ARBA" id="ARBA00022475"/>
    </source>
</evidence>
<dbReference type="Pfam" id="PF02653">
    <property type="entry name" value="BPD_transp_2"/>
    <property type="match status" value="1"/>
</dbReference>
<feature type="transmembrane region" description="Helical" evidence="9">
    <location>
        <begin position="133"/>
        <end position="157"/>
    </location>
</feature>
<evidence type="ECO:0000256" key="8">
    <source>
        <dbReference type="ARBA" id="ARBA00037998"/>
    </source>
</evidence>
<feature type="transmembrane region" description="Helical" evidence="9">
    <location>
        <begin position="254"/>
        <end position="275"/>
    </location>
</feature>
<dbReference type="OrthoDB" id="9807115at2"/>
<dbReference type="GO" id="GO:0005886">
    <property type="term" value="C:plasma membrane"/>
    <property type="evidence" value="ECO:0007669"/>
    <property type="project" value="UniProtKB-SubCell"/>
</dbReference>
<keyword evidence="7 9" id="KW-0472">Membrane</keyword>
<proteinExistence type="inferred from homology"/>
<dbReference type="InterPro" id="IPR052157">
    <property type="entry name" value="BCAA_transport_permease"/>
</dbReference>
<feature type="transmembrane region" description="Helical" evidence="9">
    <location>
        <begin position="89"/>
        <end position="113"/>
    </location>
</feature>
<evidence type="ECO:0000256" key="5">
    <source>
        <dbReference type="ARBA" id="ARBA00022970"/>
    </source>
</evidence>
<protein>
    <submittedName>
        <fullName evidence="10">Branched-chain amino acid ABC transporter permease</fullName>
    </submittedName>
</protein>
<evidence type="ECO:0000256" key="2">
    <source>
        <dbReference type="ARBA" id="ARBA00022448"/>
    </source>
</evidence>
<accession>A0A418WX48</accession>
<dbReference type="AlphaFoldDB" id="A0A418WX48"/>
<evidence type="ECO:0000256" key="1">
    <source>
        <dbReference type="ARBA" id="ARBA00004651"/>
    </source>
</evidence>
<evidence type="ECO:0000256" key="4">
    <source>
        <dbReference type="ARBA" id="ARBA00022692"/>
    </source>
</evidence>
<sequence length="287" mass="30468">MYWQIITNGLLLGGLYSCIAAGFSLVWGVLNIINILHGSLIVLGAYLAYFAHAQYGLNPFVIAVPVGLATFVFGYVIQRVSINRVIGKPVLITLSLTFGLDLILNDSMISLFQADYRKISFDPPLPIIEIGSVLIPVDRLIATAISLACVVVIWILLRSTRLGRAIIAVRADIATAPLMGIRVHDVYALSFAIAAALAGISGALLAAIFPISPLMAGGYLSKSFAICVFGGLGNLPGAIAGGLALGLIESLASAWFGPQYMVTVSFCVLLALLYFKPNGMFGKRGFE</sequence>
<evidence type="ECO:0000256" key="9">
    <source>
        <dbReference type="SAM" id="Phobius"/>
    </source>
</evidence>
<reference evidence="10 11" key="1">
    <citation type="submission" date="2018-09" db="EMBL/GenBank/DDBJ databases">
        <authorList>
            <person name="Zhu H."/>
        </authorList>
    </citation>
    <scope>NUCLEOTIDE SEQUENCE [LARGE SCALE GENOMIC DNA]</scope>
    <source>
        <strain evidence="10 11">K2R10-39</strain>
    </source>
</reference>
<feature type="transmembrane region" description="Helical" evidence="9">
    <location>
        <begin position="223"/>
        <end position="248"/>
    </location>
</feature>
<comment type="similarity">
    <text evidence="8">Belongs to the binding-protein-dependent transport system permease family. LivHM subfamily.</text>
</comment>
<keyword evidence="2" id="KW-0813">Transport</keyword>
<keyword evidence="3" id="KW-1003">Cell membrane</keyword>
<evidence type="ECO:0000256" key="6">
    <source>
        <dbReference type="ARBA" id="ARBA00022989"/>
    </source>
</evidence>
<evidence type="ECO:0000256" key="7">
    <source>
        <dbReference type="ARBA" id="ARBA00023136"/>
    </source>
</evidence>
<dbReference type="RefSeq" id="WP_119735922.1">
    <property type="nucleotide sequence ID" value="NZ_QYUN01000002.1"/>
</dbReference>
<gene>
    <name evidence="10" type="ORF">D3870_00975</name>
</gene>
<dbReference type="PANTHER" id="PTHR11795">
    <property type="entry name" value="BRANCHED-CHAIN AMINO ACID TRANSPORT SYSTEM PERMEASE PROTEIN LIVH"/>
    <property type="match status" value="1"/>
</dbReference>
<dbReference type="InterPro" id="IPR001851">
    <property type="entry name" value="ABC_transp_permease"/>
</dbReference>
<keyword evidence="6 9" id="KW-1133">Transmembrane helix</keyword>
<evidence type="ECO:0000313" key="10">
    <source>
        <dbReference type="EMBL" id="RJG04782.1"/>
    </source>
</evidence>
<dbReference type="Proteomes" id="UP000285190">
    <property type="component" value="Unassembled WGS sequence"/>
</dbReference>
<feature type="transmembrane region" description="Helical" evidence="9">
    <location>
        <begin position="33"/>
        <end position="51"/>
    </location>
</feature>
<dbReference type="PANTHER" id="PTHR11795:SF445">
    <property type="entry name" value="AMINO ACID ABC TRANSPORTER PERMEASE PROTEIN"/>
    <property type="match status" value="1"/>
</dbReference>
<feature type="transmembrane region" description="Helical" evidence="9">
    <location>
        <begin position="187"/>
        <end position="211"/>
    </location>
</feature>
<feature type="transmembrane region" description="Helical" evidence="9">
    <location>
        <begin position="6"/>
        <end position="26"/>
    </location>
</feature>